<feature type="chain" id="PRO_5003684012" description="Outer membrane protein beta-barrel domain-containing protein" evidence="1">
    <location>
        <begin position="33"/>
        <end position="208"/>
    </location>
</feature>
<evidence type="ECO:0000313" key="2">
    <source>
        <dbReference type="EMBL" id="AFL87980.1"/>
    </source>
</evidence>
<dbReference type="AlphaFoldDB" id="I3ZFG2"/>
<keyword evidence="1" id="KW-0732">Signal</keyword>
<dbReference type="InterPro" id="IPR011250">
    <property type="entry name" value="OMP/PagP_B-barrel"/>
</dbReference>
<dbReference type="EMBL" id="CP003379">
    <property type="protein sequence ID" value="AFL87980.1"/>
    <property type="molecule type" value="Genomic_DNA"/>
</dbReference>
<feature type="signal peptide" evidence="1">
    <location>
        <begin position="1"/>
        <end position="32"/>
    </location>
</feature>
<gene>
    <name evidence="2" type="ordered locus">Terro_1677</name>
</gene>
<dbReference type="SUPFAM" id="SSF56925">
    <property type="entry name" value="OMPA-like"/>
    <property type="match status" value="1"/>
</dbReference>
<dbReference type="HOGENOM" id="CLU_107177_0_0_0"/>
<sequence>MTQRRMQKRTNRKRRLSMLLPGLLALIPFQQALGQADPAAVKKIPLSFFAGGSGIYTGLLGSKNLSITAGADLRLRDVFGLAPSVEIRGSYPIVRGNVVSEKNILAGLRVDRSFGRFTPYGNILFGLGQLSYDPLRPNPAGTFAYAYSSSNVISPGAGVDFEMTPTWGIKVDGQFQRYSVPVTDSHHIYAKSVTVGIVYHLFSGSGPR</sequence>
<proteinExistence type="predicted"/>
<reference evidence="2 3" key="1">
    <citation type="submission" date="2012-06" db="EMBL/GenBank/DDBJ databases">
        <title>Complete genome of Terriglobus roseus DSM 18391.</title>
        <authorList>
            <consortium name="US DOE Joint Genome Institute (JGI-PGF)"/>
            <person name="Lucas S."/>
            <person name="Copeland A."/>
            <person name="Lapidus A."/>
            <person name="Glavina del Rio T."/>
            <person name="Dalin E."/>
            <person name="Tice H."/>
            <person name="Bruce D."/>
            <person name="Goodwin L."/>
            <person name="Pitluck S."/>
            <person name="Peters L."/>
            <person name="Mikhailova N."/>
            <person name="Munk A.C.C."/>
            <person name="Kyrpides N."/>
            <person name="Mavromatis K."/>
            <person name="Ivanova N."/>
            <person name="Brettin T."/>
            <person name="Detter J.C."/>
            <person name="Han C."/>
            <person name="Larimer F."/>
            <person name="Land M."/>
            <person name="Hauser L."/>
            <person name="Markowitz V."/>
            <person name="Cheng J.-F."/>
            <person name="Hugenholtz P."/>
            <person name="Woyke T."/>
            <person name="Wu D."/>
            <person name="Brambilla E."/>
            <person name="Klenk H.-P."/>
            <person name="Eisen J.A."/>
        </authorList>
    </citation>
    <scope>NUCLEOTIDE SEQUENCE [LARGE SCALE GENOMIC DNA]</scope>
    <source>
        <strain evidence="3">DSM 18391 / NRRL B-41598 / KBS 63</strain>
    </source>
</reference>
<organism evidence="2 3">
    <name type="scientific">Terriglobus roseus (strain DSM 18391 / NRRL B-41598 / KBS 63)</name>
    <dbReference type="NCBI Taxonomy" id="926566"/>
    <lineage>
        <taxon>Bacteria</taxon>
        <taxon>Pseudomonadati</taxon>
        <taxon>Acidobacteriota</taxon>
        <taxon>Terriglobia</taxon>
        <taxon>Terriglobales</taxon>
        <taxon>Acidobacteriaceae</taxon>
        <taxon>Terriglobus</taxon>
    </lineage>
</organism>
<dbReference type="Proteomes" id="UP000006056">
    <property type="component" value="Chromosome"/>
</dbReference>
<keyword evidence="3" id="KW-1185">Reference proteome</keyword>
<evidence type="ECO:0000313" key="3">
    <source>
        <dbReference type="Proteomes" id="UP000006056"/>
    </source>
</evidence>
<dbReference type="KEGG" id="trs:Terro_1677"/>
<name>I3ZFG2_TERRK</name>
<dbReference type="eggNOG" id="ENOG5032KRB">
    <property type="taxonomic scope" value="Bacteria"/>
</dbReference>
<evidence type="ECO:0000256" key="1">
    <source>
        <dbReference type="SAM" id="SignalP"/>
    </source>
</evidence>
<evidence type="ECO:0008006" key="4">
    <source>
        <dbReference type="Google" id="ProtNLM"/>
    </source>
</evidence>
<accession>I3ZFG2</accession>
<protein>
    <recommendedName>
        <fullName evidence="4">Outer membrane protein beta-barrel domain-containing protein</fullName>
    </recommendedName>
</protein>